<feature type="region of interest" description="Disordered" evidence="1">
    <location>
        <begin position="1"/>
        <end position="23"/>
    </location>
</feature>
<feature type="compositionally biased region" description="Basic and acidic residues" evidence="1">
    <location>
        <begin position="1349"/>
        <end position="1358"/>
    </location>
</feature>
<dbReference type="eggNOG" id="ENOG502S79B">
    <property type="taxonomic scope" value="Eukaryota"/>
</dbReference>
<sequence length="1555" mass="175686">MISSLFSGKRSQKATERKNPLGKLLGSDTVKSIVINEKDRKRRSRQRWDLRISASDPEFLKVESDFERALAVVNPDQSIQGVLDRHFTAFEKKLLTPVDKRRHPQLYKIQRLNRKRFLRLLKSPRFESRKSTASLAFKLTLLYFGLPVAPMGFGIGINDSIENEEQLELDVSDDHDDAPMDLVAEELRPLRFLNAYQNRMWGADSLRDGAEDLEVYYSGPRFKPSNLTRKFGTTKSMREALNLRGGGLVEEDADMAAIEDEAPPDENQLTLRGGAGNETTAPMILYGLQGQTQFDMTIPRDFFAAVNRLLGLTDRNVTVSFALWDKKERIWSSELSSLQLGDKQSELAYYGNLYDFISSDEYDNENNALFVWTWGSDVQKYLDSVEPDPKRHRVARFTLKDSHFHDVAYLSIPESHEVHAGANYYEDWFKAILRILCRIGDGEIGDKSVSPYLSNFVRLVHQNNPNTSYGTTSWPRFVWENVHGMWVEDLAGRFRDAIQGRLWNLWKSPCQNGEDAKSFDELKKTMQGSSLLTGRALWDDYEAVAPKPPNHFFQFRLDDTWQSFEDRVDSQIVKKNPKLAHLQRGDYGIQLDERDAYDEMGSINRIAYDFFTEKQGTNTGENDLLWSRFTKRISRSKVYVEIFEVAKHPARLREANPSQCIFGYQDPYRERPRFSVLSTVEVEPTPDPPKDTDKGDDSDDEPPPLPSIEEALALNKPVGGTSSSNTTVPVPSVPVTTTPITGEKQPLSQHTPLPESEEDKASRIKAFEAPAQRKPYDENPPPRLAAMSEFERGRLAREWSYGRPLSVNAEGLPPTFPINAPPVEHIIRTNSSSMPAVAAQLLTASEQRRLQGNLFEMRQIALQRTQKCPYDSCEIYFPLAENWRLQGHLKKHHTGKECPFCPEILYEHWSPAQQRKHFEEKHADHFSQKGDLARDSSIQVKDLERVHPREQQYNFCPRCGRNHHTLDSKADRTQHDNHCFPGMSITFKPHTWCVDCGEAIDKNPHSAGLSGNAPDAHMCTMDKSQAAGKAEHPYCEQCGLACGLFSRRYASKHLHHCKGHGAELAKFCPWCGVDMGLDSNVRLAHLAGCSKCPIGAEGPIDISTGDPTPSPLLNEEILRKRFFASKPGTVEIPKKCPFNDCQTDMSFLNANGIFRHFLDKHGDVLGNVDTCPYCELDFDKRGWKTRVDKVAHFDDHLSKYRSRIAADRTISTLSELDPLVIAARRNRDADIVDPFAEQTGLEGNYAASRVELHAALNDLNQVTEELNALKKKLSSGANKSSKEKEKEKEKEKQEQEKKKKQEQEKKTKEQEEKKKESQKQKQEQERKDKEKKEQEKKDESNSSTTGESLRSEGKHDEMTDFTVFKGKDPAGPKTPPPKPPGSVNRTPKETPSTPKPKPKPGKKPPAKPSRKRKFDDDGTFKPGENEAESEDELAGPPSQKPKDGSNGKKPAPKPPAAGEKDPTFKPARRLSDGDDDYTEGLVPEPKPDIELERPEAPPSQKRPRVEPKPPAKPAKPAQKKPAKPATKPPAATSGRVTRLAAKKQREDAEKAKKAP</sequence>
<proteinExistence type="predicted"/>
<dbReference type="KEGG" id="tmn:UCRPA7_2140"/>
<accession>R8BSS5</accession>
<keyword evidence="3" id="KW-1185">Reference proteome</keyword>
<reference evidence="3" key="1">
    <citation type="journal article" date="2013" name="Genome Announc.">
        <title>Draft genome sequence of the ascomycete Phaeoacremonium aleophilum strain UCR-PA7, a causal agent of the esca disease complex in grapevines.</title>
        <authorList>
            <person name="Blanco-Ulate B."/>
            <person name="Rolshausen P."/>
            <person name="Cantu D."/>
        </authorList>
    </citation>
    <scope>NUCLEOTIDE SEQUENCE [LARGE SCALE GENOMIC DNA]</scope>
    <source>
        <strain evidence="3">UCR-PA7</strain>
    </source>
</reference>
<feature type="compositionally biased region" description="Low complexity" evidence="1">
    <location>
        <begin position="717"/>
        <end position="742"/>
    </location>
</feature>
<dbReference type="EMBL" id="KB932922">
    <property type="protein sequence ID" value="EOO02391.1"/>
    <property type="molecule type" value="Genomic_DNA"/>
</dbReference>
<evidence type="ECO:0000256" key="1">
    <source>
        <dbReference type="SAM" id="MobiDB-lite"/>
    </source>
</evidence>
<dbReference type="HOGENOM" id="CLU_246186_0_0_1"/>
<feature type="compositionally biased region" description="Basic and acidic residues" evidence="1">
    <location>
        <begin position="1485"/>
        <end position="1495"/>
    </location>
</feature>
<feature type="compositionally biased region" description="Basic and acidic residues" evidence="1">
    <location>
        <begin position="1543"/>
        <end position="1555"/>
    </location>
</feature>
<name>R8BSS5_PHAM7</name>
<dbReference type="Proteomes" id="UP000014074">
    <property type="component" value="Unassembled WGS sequence"/>
</dbReference>
<feature type="compositionally biased region" description="Basic and acidic residues" evidence="1">
    <location>
        <begin position="1280"/>
        <end position="1340"/>
    </location>
</feature>
<dbReference type="GeneID" id="19322361"/>
<organism evidence="2 3">
    <name type="scientific">Phaeoacremonium minimum (strain UCR-PA7)</name>
    <name type="common">Esca disease fungus</name>
    <name type="synonym">Togninia minima</name>
    <dbReference type="NCBI Taxonomy" id="1286976"/>
    <lineage>
        <taxon>Eukaryota</taxon>
        <taxon>Fungi</taxon>
        <taxon>Dikarya</taxon>
        <taxon>Ascomycota</taxon>
        <taxon>Pezizomycotina</taxon>
        <taxon>Sordariomycetes</taxon>
        <taxon>Sordariomycetidae</taxon>
        <taxon>Togniniales</taxon>
        <taxon>Togniniaceae</taxon>
        <taxon>Phaeoacremonium</taxon>
    </lineage>
</organism>
<dbReference type="OrthoDB" id="4850289at2759"/>
<feature type="region of interest" description="Disordered" evidence="1">
    <location>
        <begin position="1272"/>
        <end position="1555"/>
    </location>
</feature>
<gene>
    <name evidence="2" type="ORF">UCRPA7_2140</name>
</gene>
<dbReference type="RefSeq" id="XP_007912906.1">
    <property type="nucleotide sequence ID" value="XM_007914715.1"/>
</dbReference>
<evidence type="ECO:0000313" key="3">
    <source>
        <dbReference type="Proteomes" id="UP000014074"/>
    </source>
</evidence>
<evidence type="ECO:0000313" key="2">
    <source>
        <dbReference type="EMBL" id="EOO02391.1"/>
    </source>
</evidence>
<feature type="region of interest" description="Disordered" evidence="1">
    <location>
        <begin position="677"/>
        <end position="761"/>
    </location>
</feature>
<feature type="compositionally biased region" description="Basic residues" evidence="1">
    <location>
        <begin position="1396"/>
        <end position="1412"/>
    </location>
</feature>
<protein>
    <submittedName>
        <fullName evidence="2">Uncharacterized protein</fullName>
    </submittedName>
</protein>
<dbReference type="PRINTS" id="PR01217">
    <property type="entry name" value="PRICHEXTENSN"/>
</dbReference>